<proteinExistence type="inferred from homology"/>
<evidence type="ECO:0000256" key="6">
    <source>
        <dbReference type="PROSITE-ProRule" id="PRU00108"/>
    </source>
</evidence>
<feature type="compositionally biased region" description="Acidic residues" evidence="8">
    <location>
        <begin position="216"/>
        <end position="225"/>
    </location>
</feature>
<dbReference type="EMBL" id="JAHFZB010000035">
    <property type="protein sequence ID" value="KAK6470656.1"/>
    <property type="molecule type" value="Genomic_DNA"/>
</dbReference>
<feature type="domain" description="Homeobox" evidence="9">
    <location>
        <begin position="136"/>
        <end position="196"/>
    </location>
</feature>
<comment type="caution">
    <text evidence="10">The sequence shown here is derived from an EMBL/GenBank/DDBJ whole genome shotgun (WGS) entry which is preliminary data.</text>
</comment>
<evidence type="ECO:0000256" key="4">
    <source>
        <dbReference type="ARBA" id="ARBA00023155"/>
    </source>
</evidence>
<organism evidence="10 11">
    <name type="scientific">Huso huso</name>
    <name type="common">Beluga</name>
    <name type="synonym">Acipenser huso</name>
    <dbReference type="NCBI Taxonomy" id="61971"/>
    <lineage>
        <taxon>Eukaryota</taxon>
        <taxon>Metazoa</taxon>
        <taxon>Chordata</taxon>
        <taxon>Craniata</taxon>
        <taxon>Vertebrata</taxon>
        <taxon>Euteleostomi</taxon>
        <taxon>Actinopterygii</taxon>
        <taxon>Chondrostei</taxon>
        <taxon>Acipenseriformes</taxon>
        <taxon>Acipenseridae</taxon>
        <taxon>Huso</taxon>
    </lineage>
</organism>
<feature type="DNA-binding region" description="Homeobox" evidence="6">
    <location>
        <begin position="138"/>
        <end position="197"/>
    </location>
</feature>
<evidence type="ECO:0000256" key="3">
    <source>
        <dbReference type="ARBA" id="ARBA00023125"/>
    </source>
</evidence>
<feature type="compositionally biased region" description="Basic residues" evidence="8">
    <location>
        <begin position="191"/>
        <end position="206"/>
    </location>
</feature>
<evidence type="ECO:0000256" key="8">
    <source>
        <dbReference type="SAM" id="MobiDB-lite"/>
    </source>
</evidence>
<dbReference type="SMART" id="SM00389">
    <property type="entry name" value="HOX"/>
    <property type="match status" value="1"/>
</dbReference>
<dbReference type="InterPro" id="IPR009057">
    <property type="entry name" value="Homeodomain-like_sf"/>
</dbReference>
<dbReference type="InterPro" id="IPR001356">
    <property type="entry name" value="HD"/>
</dbReference>
<dbReference type="Proteomes" id="UP001369086">
    <property type="component" value="Unassembled WGS sequence"/>
</dbReference>
<feature type="region of interest" description="Disordered" evidence="8">
    <location>
        <begin position="191"/>
        <end position="225"/>
    </location>
</feature>
<reference evidence="10 11" key="1">
    <citation type="submission" date="2021-05" db="EMBL/GenBank/DDBJ databases">
        <authorList>
            <person name="Zahm M."/>
            <person name="Klopp C."/>
            <person name="Cabau C."/>
            <person name="Kuhl H."/>
            <person name="Suciu R."/>
            <person name="Ciorpac M."/>
            <person name="Holostenco D."/>
            <person name="Gessner J."/>
            <person name="Wuertz S."/>
            <person name="Hohne C."/>
            <person name="Stock M."/>
            <person name="Gislard M."/>
            <person name="Lluch J."/>
            <person name="Milhes M."/>
            <person name="Lampietro C."/>
            <person name="Lopez Roques C."/>
            <person name="Donnadieu C."/>
            <person name="Du K."/>
            <person name="Schartl M."/>
            <person name="Guiguen Y."/>
        </authorList>
    </citation>
    <scope>NUCLEOTIDE SEQUENCE [LARGE SCALE GENOMIC DNA]</scope>
    <source>
        <strain evidence="10">Hh-F2</strain>
        <tissue evidence="10">Blood</tissue>
    </source>
</reference>
<dbReference type="CDD" id="cd00086">
    <property type="entry name" value="homeodomain"/>
    <property type="match status" value="1"/>
</dbReference>
<dbReference type="InterPro" id="IPR017970">
    <property type="entry name" value="Homeobox_CS"/>
</dbReference>
<evidence type="ECO:0000256" key="2">
    <source>
        <dbReference type="ARBA" id="ARBA00006503"/>
    </source>
</evidence>
<dbReference type="InterPro" id="IPR051440">
    <property type="entry name" value="Goosecoid-like_HB"/>
</dbReference>
<evidence type="ECO:0000313" key="11">
    <source>
        <dbReference type="Proteomes" id="UP001369086"/>
    </source>
</evidence>
<evidence type="ECO:0000256" key="1">
    <source>
        <dbReference type="ARBA" id="ARBA00004123"/>
    </source>
</evidence>
<evidence type="ECO:0000256" key="5">
    <source>
        <dbReference type="ARBA" id="ARBA00023242"/>
    </source>
</evidence>
<keyword evidence="11" id="KW-1185">Reference proteome</keyword>
<keyword evidence="4 6" id="KW-0371">Homeobox</keyword>
<evidence type="ECO:0000259" key="9">
    <source>
        <dbReference type="PROSITE" id="PS50071"/>
    </source>
</evidence>
<comment type="subcellular location">
    <subcellularLocation>
        <location evidence="1 6 7">Nucleus</location>
    </subcellularLocation>
</comment>
<comment type="similarity">
    <text evidence="2">Belongs to the paired homeobox family. Bicoid subfamily.</text>
</comment>
<dbReference type="PROSITE" id="PS00027">
    <property type="entry name" value="HOMEOBOX_1"/>
    <property type="match status" value="1"/>
</dbReference>
<sequence>MQLAGTYPFTIDNILAAKSTVTEYPCNYDYVSAPQYLNGVYEHPGYSGYPGYYAAPAPASLAALQDHETVYGAAYGYPGYGGYATGYGPLTYPQVTDLGAYDCGIQQHNLVPAAAPSVPRVSSSELNYLAQIMSRPKRHRVRTVFTDSQTEELELLFGRSDYPVPEARERLARRVGLSEETIRVWFKNRRARRKRQSLKPKSRKTAHNTTKVSDDASSESEELTV</sequence>
<evidence type="ECO:0000256" key="7">
    <source>
        <dbReference type="RuleBase" id="RU000682"/>
    </source>
</evidence>
<name>A0ABR0YDY4_HUSHU</name>
<dbReference type="PANTHER" id="PTHR46643:SF1">
    <property type="entry name" value="HOMEOBOX PROTEIN GOOSECOID-2"/>
    <property type="match status" value="1"/>
</dbReference>
<keyword evidence="3 6" id="KW-0238">DNA-binding</keyword>
<protein>
    <submittedName>
        <fullName evidence="10">Homeobox protein goosecoid-like</fullName>
    </submittedName>
</protein>
<dbReference type="PANTHER" id="PTHR46643">
    <property type="entry name" value="HOMEOBOX PROTEIN GOOSECOID-RELATED"/>
    <property type="match status" value="1"/>
</dbReference>
<dbReference type="PROSITE" id="PS50071">
    <property type="entry name" value="HOMEOBOX_2"/>
    <property type="match status" value="1"/>
</dbReference>
<dbReference type="Pfam" id="PF00046">
    <property type="entry name" value="Homeodomain"/>
    <property type="match status" value="1"/>
</dbReference>
<dbReference type="Gene3D" id="1.10.10.60">
    <property type="entry name" value="Homeodomain-like"/>
    <property type="match status" value="1"/>
</dbReference>
<dbReference type="SUPFAM" id="SSF46689">
    <property type="entry name" value="Homeodomain-like"/>
    <property type="match status" value="1"/>
</dbReference>
<keyword evidence="5 6" id="KW-0539">Nucleus</keyword>
<evidence type="ECO:0000313" key="10">
    <source>
        <dbReference type="EMBL" id="KAK6470656.1"/>
    </source>
</evidence>
<accession>A0ABR0YDY4</accession>
<gene>
    <name evidence="10" type="ORF">HHUSO_G30935</name>
</gene>